<accession>A0ABS5JYQ8</accession>
<comment type="caution">
    <text evidence="1">The sequence shown here is derived from an EMBL/GenBank/DDBJ whole genome shotgun (WGS) entry which is preliminary data.</text>
</comment>
<name>A0ABS5JYQ8_9BACT</name>
<evidence type="ECO:0000313" key="1">
    <source>
        <dbReference type="EMBL" id="MBS2100045.1"/>
    </source>
</evidence>
<keyword evidence="2" id="KW-1185">Reference proteome</keyword>
<evidence type="ECO:0000313" key="2">
    <source>
        <dbReference type="Proteomes" id="UP000708576"/>
    </source>
</evidence>
<dbReference type="Proteomes" id="UP000708576">
    <property type="component" value="Unassembled WGS sequence"/>
</dbReference>
<sequence length="235" mass="27044">MESYKEKIKQYGNNIMVLEEEIDLKLQTEYLKESAVVKKEIDQTQVLKDKNKLFDDGMSLNEKRKLLTKLASINEVEAFRTLEAYRNKPDKSLMEWSVLAYQESKMLLQSTLMDKPPLFISTGLGGKGMKLRYFVVIKAQAKKYFTDFQQQIIIQELDYAFNKNKAELEDLRFFGYFATITALVPLETGLKKLFADIIKSCNEMGDFVDTGMLITNSAKPTLNQIKKAIDSSNKK</sequence>
<organism evidence="1 2">
    <name type="scientific">Carboxylicivirga linearis</name>
    <dbReference type="NCBI Taxonomy" id="1628157"/>
    <lineage>
        <taxon>Bacteria</taxon>
        <taxon>Pseudomonadati</taxon>
        <taxon>Bacteroidota</taxon>
        <taxon>Bacteroidia</taxon>
        <taxon>Marinilabiliales</taxon>
        <taxon>Marinilabiliaceae</taxon>
        <taxon>Carboxylicivirga</taxon>
    </lineage>
</organism>
<dbReference type="EMBL" id="JAGUCO010000018">
    <property type="protein sequence ID" value="MBS2100045.1"/>
    <property type="molecule type" value="Genomic_DNA"/>
</dbReference>
<protein>
    <submittedName>
        <fullName evidence="1">Uncharacterized protein</fullName>
    </submittedName>
</protein>
<proteinExistence type="predicted"/>
<gene>
    <name evidence="1" type="ORF">KEM10_17290</name>
</gene>
<reference evidence="1 2" key="1">
    <citation type="journal article" date="2015" name="Int. J. Syst. Evol. Microbiol.">
        <title>Carboxylicivirga linearis sp. nov., isolated from a sea cucumber culture pond.</title>
        <authorList>
            <person name="Wang F.Q."/>
            <person name="Zhou Y.X."/>
            <person name="Lin X.Z."/>
            <person name="Chen G.J."/>
            <person name="Du Z.J."/>
        </authorList>
    </citation>
    <scope>NUCLEOTIDE SEQUENCE [LARGE SCALE GENOMIC DNA]</scope>
    <source>
        <strain evidence="1 2">FB218</strain>
    </source>
</reference>
<dbReference type="RefSeq" id="WP_212217288.1">
    <property type="nucleotide sequence ID" value="NZ_JAGUCO010000018.1"/>
</dbReference>